<feature type="binding site" evidence="5">
    <location>
        <position position="91"/>
    </location>
    <ligand>
        <name>Fe cation</name>
        <dbReference type="ChEBI" id="CHEBI:24875"/>
        <label>1</label>
    </ligand>
</feature>
<feature type="binding site" evidence="5">
    <location>
        <position position="171"/>
    </location>
    <ligand>
        <name>Fe cation</name>
        <dbReference type="ChEBI" id="CHEBI:24875"/>
        <label>1</label>
    </ligand>
</feature>
<dbReference type="GO" id="GO:0004322">
    <property type="term" value="F:ferroxidase activity"/>
    <property type="evidence" value="ECO:0007669"/>
    <property type="project" value="UniProtKB-EC"/>
</dbReference>
<dbReference type="Pfam" id="PF00210">
    <property type="entry name" value="Ferritin"/>
    <property type="match status" value="1"/>
</dbReference>
<evidence type="ECO:0000313" key="7">
    <source>
        <dbReference type="EMBL" id="CAD7230679.1"/>
    </source>
</evidence>
<dbReference type="InterPro" id="IPR008331">
    <property type="entry name" value="Ferritin_DPS_dom"/>
</dbReference>
<organism evidence="7">
    <name type="scientific">Cyprideis torosa</name>
    <dbReference type="NCBI Taxonomy" id="163714"/>
    <lineage>
        <taxon>Eukaryota</taxon>
        <taxon>Metazoa</taxon>
        <taxon>Ecdysozoa</taxon>
        <taxon>Arthropoda</taxon>
        <taxon>Crustacea</taxon>
        <taxon>Oligostraca</taxon>
        <taxon>Ostracoda</taxon>
        <taxon>Podocopa</taxon>
        <taxon>Podocopida</taxon>
        <taxon>Cytherocopina</taxon>
        <taxon>Cytheroidea</taxon>
        <taxon>Cytherideidae</taxon>
        <taxon>Cyprideis</taxon>
    </lineage>
</organism>
<dbReference type="PANTHER" id="PTHR11431">
    <property type="entry name" value="FERRITIN"/>
    <property type="match status" value="1"/>
</dbReference>
<accession>A0A7R8WKH6</accession>
<feature type="binding site" evidence="5">
    <location>
        <position position="129"/>
    </location>
    <ligand>
        <name>Fe cation</name>
        <dbReference type="ChEBI" id="CHEBI:24875"/>
        <label>1</label>
    </ligand>
</feature>
<comment type="similarity">
    <text evidence="1 6">Belongs to the ferritin family.</text>
</comment>
<dbReference type="InterPro" id="IPR012347">
    <property type="entry name" value="Ferritin-like"/>
</dbReference>
<dbReference type="GO" id="GO:0008198">
    <property type="term" value="F:ferrous iron binding"/>
    <property type="evidence" value="ECO:0007669"/>
    <property type="project" value="TreeGrafter"/>
</dbReference>
<dbReference type="SUPFAM" id="SSF47240">
    <property type="entry name" value="Ferritin-like"/>
    <property type="match status" value="1"/>
</dbReference>
<name>A0A7R8WKH6_9CRUS</name>
<reference evidence="7" key="1">
    <citation type="submission" date="2020-11" db="EMBL/GenBank/DDBJ databases">
        <authorList>
            <person name="Tran Van P."/>
        </authorList>
    </citation>
    <scope>NUCLEOTIDE SEQUENCE</scope>
</reference>
<comment type="function">
    <text evidence="6">Stores iron in a soluble, non-toxic, readily available form. Important for iron homeostasis. Iron is taken up in the ferrous form and deposited as ferric hydroxides after oxidation.</text>
</comment>
<evidence type="ECO:0000256" key="6">
    <source>
        <dbReference type="RuleBase" id="RU361145"/>
    </source>
</evidence>
<dbReference type="InterPro" id="IPR009078">
    <property type="entry name" value="Ferritin-like_SF"/>
</dbReference>
<keyword evidence="2 6" id="KW-0409">Iron storage</keyword>
<feature type="binding site" evidence="5">
    <location>
        <position position="205"/>
    </location>
    <ligand>
        <name>Fe cation</name>
        <dbReference type="ChEBI" id="CHEBI:24875"/>
        <label>1</label>
    </ligand>
</feature>
<sequence>MILCSRKLLSQSIVRGGTRLICSGSPVRERIALVNCRIPCRSYASKHIAAFHFEKYPDSDSKNSTIMATSQVRQNFHAEVEAGINKQINMELYASYVYLSMAAYFDRDDVALPNISKFFRKQSREERDHAEKFIDYQNKRGGRVVLNPIDKPSRDEWGSPLDAMTAALELEKTVNAALLALHGLGSSKDDAQFCDFMEGEFLEEQVESIKELGNWVTQLKRVGPGLGEFEFDRSIS</sequence>
<dbReference type="AlphaFoldDB" id="A0A7R8WKH6"/>
<dbReference type="InterPro" id="IPR001519">
    <property type="entry name" value="Ferritin"/>
</dbReference>
<dbReference type="PROSITE" id="PS50905">
    <property type="entry name" value="FERRITIN_LIKE"/>
    <property type="match status" value="1"/>
</dbReference>
<dbReference type="PANTHER" id="PTHR11431:SF75">
    <property type="entry name" value="FERRITIN"/>
    <property type="match status" value="1"/>
</dbReference>
<dbReference type="GO" id="GO:0006879">
    <property type="term" value="P:intracellular iron ion homeostasis"/>
    <property type="evidence" value="ECO:0007669"/>
    <property type="project" value="UniProtKB-KW"/>
</dbReference>
<evidence type="ECO:0000256" key="1">
    <source>
        <dbReference type="ARBA" id="ARBA00007513"/>
    </source>
</evidence>
<dbReference type="Gene3D" id="1.20.1260.10">
    <property type="match status" value="1"/>
</dbReference>
<protein>
    <recommendedName>
        <fullName evidence="6">Ferritin</fullName>
        <ecNumber evidence="6">1.16.3.1</ecNumber>
    </recommendedName>
</protein>
<dbReference type="GO" id="GO:0005737">
    <property type="term" value="C:cytoplasm"/>
    <property type="evidence" value="ECO:0007669"/>
    <property type="project" value="TreeGrafter"/>
</dbReference>
<evidence type="ECO:0000256" key="5">
    <source>
        <dbReference type="PIRSR" id="PIRSR601519-1"/>
    </source>
</evidence>
<evidence type="ECO:0000256" key="3">
    <source>
        <dbReference type="ARBA" id="ARBA00022723"/>
    </source>
</evidence>
<feature type="binding site" evidence="5">
    <location>
        <position position="126"/>
    </location>
    <ligand>
        <name>Fe cation</name>
        <dbReference type="ChEBI" id="CHEBI:24875"/>
        <label>1</label>
    </ligand>
</feature>
<dbReference type="EMBL" id="OB662876">
    <property type="protein sequence ID" value="CAD7230679.1"/>
    <property type="molecule type" value="Genomic_DNA"/>
</dbReference>
<dbReference type="OrthoDB" id="186462at2759"/>
<evidence type="ECO:0000256" key="4">
    <source>
        <dbReference type="ARBA" id="ARBA00023004"/>
    </source>
</evidence>
<evidence type="ECO:0000256" key="2">
    <source>
        <dbReference type="ARBA" id="ARBA00022434"/>
    </source>
</evidence>
<dbReference type="FunFam" id="1.20.1260.10:FF:000002">
    <property type="entry name" value="Ferritin, mitochondrial"/>
    <property type="match status" value="1"/>
</dbReference>
<keyword evidence="3 5" id="KW-0479">Metal-binding</keyword>
<keyword evidence="4 5" id="KW-0408">Iron</keyword>
<comment type="catalytic activity">
    <reaction evidence="6">
        <text>4 Fe(2+) + O2 + 4 H(+) = 4 Fe(3+) + 2 H2O</text>
        <dbReference type="Rhea" id="RHEA:11148"/>
        <dbReference type="ChEBI" id="CHEBI:15377"/>
        <dbReference type="ChEBI" id="CHEBI:15378"/>
        <dbReference type="ChEBI" id="CHEBI:15379"/>
        <dbReference type="ChEBI" id="CHEBI:29033"/>
        <dbReference type="ChEBI" id="CHEBI:29034"/>
        <dbReference type="EC" id="1.16.3.1"/>
    </reaction>
</comment>
<dbReference type="InterPro" id="IPR009040">
    <property type="entry name" value="Ferritin-like_diiron"/>
</dbReference>
<dbReference type="CDD" id="cd01056">
    <property type="entry name" value="Euk_Ferritin"/>
    <property type="match status" value="1"/>
</dbReference>
<dbReference type="GO" id="GO:0006826">
    <property type="term" value="P:iron ion transport"/>
    <property type="evidence" value="ECO:0007669"/>
    <property type="project" value="InterPro"/>
</dbReference>
<proteinExistence type="inferred from homology"/>
<keyword evidence="6" id="KW-0560">Oxidoreductase</keyword>
<dbReference type="GO" id="GO:0008199">
    <property type="term" value="F:ferric iron binding"/>
    <property type="evidence" value="ECO:0007669"/>
    <property type="project" value="InterPro"/>
</dbReference>
<gene>
    <name evidence="7" type="ORF">CTOB1V02_LOCUS8537</name>
</gene>
<dbReference type="EC" id="1.16.3.1" evidence="6"/>